<accession>A0A5B7FLK6</accession>
<dbReference type="Proteomes" id="UP000324222">
    <property type="component" value="Unassembled WGS sequence"/>
</dbReference>
<evidence type="ECO:0000313" key="2">
    <source>
        <dbReference type="EMBL" id="MPC48570.1"/>
    </source>
</evidence>
<feature type="region of interest" description="Disordered" evidence="1">
    <location>
        <begin position="1"/>
        <end position="20"/>
    </location>
</feature>
<evidence type="ECO:0000256" key="1">
    <source>
        <dbReference type="SAM" id="MobiDB-lite"/>
    </source>
</evidence>
<protein>
    <submittedName>
        <fullName evidence="2">Uncharacterized protein</fullName>
    </submittedName>
</protein>
<reference evidence="2 3" key="1">
    <citation type="submission" date="2019-05" db="EMBL/GenBank/DDBJ databases">
        <title>Another draft genome of Portunus trituberculatus and its Hox gene families provides insights of decapod evolution.</title>
        <authorList>
            <person name="Jeong J.-H."/>
            <person name="Song I."/>
            <person name="Kim S."/>
            <person name="Choi T."/>
            <person name="Kim D."/>
            <person name="Ryu S."/>
            <person name="Kim W."/>
        </authorList>
    </citation>
    <scope>NUCLEOTIDE SEQUENCE [LARGE SCALE GENOMIC DNA]</scope>
    <source>
        <tissue evidence="2">Muscle</tissue>
    </source>
</reference>
<proteinExistence type="predicted"/>
<keyword evidence="3" id="KW-1185">Reference proteome</keyword>
<name>A0A5B7FLK6_PORTR</name>
<evidence type="ECO:0000313" key="3">
    <source>
        <dbReference type="Proteomes" id="UP000324222"/>
    </source>
</evidence>
<gene>
    <name evidence="2" type="ORF">E2C01_042346</name>
</gene>
<comment type="caution">
    <text evidence="2">The sequence shown here is derived from an EMBL/GenBank/DDBJ whole genome shotgun (WGS) entry which is preliminary data.</text>
</comment>
<feature type="region of interest" description="Disordered" evidence="1">
    <location>
        <begin position="66"/>
        <end position="111"/>
    </location>
</feature>
<organism evidence="2 3">
    <name type="scientific">Portunus trituberculatus</name>
    <name type="common">Swimming crab</name>
    <name type="synonym">Neptunus trituberculatus</name>
    <dbReference type="NCBI Taxonomy" id="210409"/>
    <lineage>
        <taxon>Eukaryota</taxon>
        <taxon>Metazoa</taxon>
        <taxon>Ecdysozoa</taxon>
        <taxon>Arthropoda</taxon>
        <taxon>Crustacea</taxon>
        <taxon>Multicrustacea</taxon>
        <taxon>Malacostraca</taxon>
        <taxon>Eumalacostraca</taxon>
        <taxon>Eucarida</taxon>
        <taxon>Decapoda</taxon>
        <taxon>Pleocyemata</taxon>
        <taxon>Brachyura</taxon>
        <taxon>Eubrachyura</taxon>
        <taxon>Portunoidea</taxon>
        <taxon>Portunidae</taxon>
        <taxon>Portuninae</taxon>
        <taxon>Portunus</taxon>
    </lineage>
</organism>
<sequence>MHRAPAQTGTPLARVSYSSGKTRCLPYRKKFSLETKADGCVAESMSDLVEGQGARVGRVSVKCATDLRLGHRPDPPGPNPKASSSSYSSSSSSSSSSSPRFVLTRSRRVNT</sequence>
<feature type="compositionally biased region" description="Low complexity" evidence="1">
    <location>
        <begin position="83"/>
        <end position="98"/>
    </location>
</feature>
<dbReference type="AlphaFoldDB" id="A0A5B7FLK6"/>
<dbReference type="EMBL" id="VSRR010008356">
    <property type="protein sequence ID" value="MPC48570.1"/>
    <property type="molecule type" value="Genomic_DNA"/>
</dbReference>